<dbReference type="Proteomes" id="UP000437017">
    <property type="component" value="Unassembled WGS sequence"/>
</dbReference>
<evidence type="ECO:0000313" key="1">
    <source>
        <dbReference type="EMBL" id="KAB0390795.1"/>
    </source>
</evidence>
<proteinExistence type="predicted"/>
<dbReference type="AlphaFoldDB" id="A0A643BT72"/>
<keyword evidence="2" id="KW-1185">Reference proteome</keyword>
<name>A0A643BT72_BALPH</name>
<reference evidence="1 2" key="1">
    <citation type="journal article" date="2019" name="PLoS ONE">
        <title>Genomic analyses reveal an absence of contemporary introgressive admixture between fin whales and blue whales, despite known hybrids.</title>
        <authorList>
            <person name="Westbury M.V."/>
            <person name="Petersen B."/>
            <person name="Lorenzen E.D."/>
        </authorList>
    </citation>
    <scope>NUCLEOTIDE SEQUENCE [LARGE SCALE GENOMIC DNA]</scope>
    <source>
        <strain evidence="1">FinWhale-01</strain>
    </source>
</reference>
<accession>A0A643BT72</accession>
<organism evidence="1 2">
    <name type="scientific">Balaenoptera physalus</name>
    <name type="common">Fin whale</name>
    <name type="synonym">Balaena physalus</name>
    <dbReference type="NCBI Taxonomy" id="9770"/>
    <lineage>
        <taxon>Eukaryota</taxon>
        <taxon>Metazoa</taxon>
        <taxon>Chordata</taxon>
        <taxon>Craniata</taxon>
        <taxon>Vertebrata</taxon>
        <taxon>Euteleostomi</taxon>
        <taxon>Mammalia</taxon>
        <taxon>Eutheria</taxon>
        <taxon>Laurasiatheria</taxon>
        <taxon>Artiodactyla</taxon>
        <taxon>Whippomorpha</taxon>
        <taxon>Cetacea</taxon>
        <taxon>Mysticeti</taxon>
        <taxon>Balaenopteridae</taxon>
        <taxon>Balaenoptera</taxon>
    </lineage>
</organism>
<sequence>MPQGAPHPEPVLHRAQVPGGRIRHAGRGGVWLNCPISGDWAGSGQTAIWAEGTRRAVRQGRGGARITIQSEPGHRRAVQ</sequence>
<evidence type="ECO:0000313" key="2">
    <source>
        <dbReference type="Proteomes" id="UP000437017"/>
    </source>
</evidence>
<dbReference type="EMBL" id="SGJD01005032">
    <property type="protein sequence ID" value="KAB0390795.1"/>
    <property type="molecule type" value="Genomic_DNA"/>
</dbReference>
<gene>
    <name evidence="1" type="ORF">E2I00_016878</name>
</gene>
<protein>
    <submittedName>
        <fullName evidence="1">Uncharacterized protein</fullName>
    </submittedName>
</protein>
<comment type="caution">
    <text evidence="1">The sequence shown here is derived from an EMBL/GenBank/DDBJ whole genome shotgun (WGS) entry which is preliminary data.</text>
</comment>